<accession>X1VG06</accession>
<name>X1VG06_9ZZZZ</name>
<proteinExistence type="predicted"/>
<protein>
    <submittedName>
        <fullName evidence="2">Uncharacterized protein</fullName>
    </submittedName>
</protein>
<evidence type="ECO:0000313" key="2">
    <source>
        <dbReference type="EMBL" id="GAJ05940.1"/>
    </source>
</evidence>
<comment type="caution">
    <text evidence="2">The sequence shown here is derived from an EMBL/GenBank/DDBJ whole genome shotgun (WGS) entry which is preliminary data.</text>
</comment>
<evidence type="ECO:0000256" key="1">
    <source>
        <dbReference type="SAM" id="MobiDB-lite"/>
    </source>
</evidence>
<dbReference type="AlphaFoldDB" id="X1VG06"/>
<reference evidence="2" key="1">
    <citation type="journal article" date="2014" name="Front. Microbiol.">
        <title>High frequency of phylogenetically diverse reductive dehalogenase-homologous genes in deep subseafloor sedimentary metagenomes.</title>
        <authorList>
            <person name="Kawai M."/>
            <person name="Futagami T."/>
            <person name="Toyoda A."/>
            <person name="Takaki Y."/>
            <person name="Nishi S."/>
            <person name="Hori S."/>
            <person name="Arai W."/>
            <person name="Tsubouchi T."/>
            <person name="Morono Y."/>
            <person name="Uchiyama I."/>
            <person name="Ito T."/>
            <person name="Fujiyama A."/>
            <person name="Inagaki F."/>
            <person name="Takami H."/>
        </authorList>
    </citation>
    <scope>NUCLEOTIDE SEQUENCE</scope>
    <source>
        <strain evidence="2">Expedition CK06-06</strain>
    </source>
</reference>
<sequence length="49" mass="5374">MPNKSAHSLNSRTNGRDGMIPQFAKLTSVKPESPGIHTYAIEFLDPDFG</sequence>
<feature type="compositionally biased region" description="Polar residues" evidence="1">
    <location>
        <begin position="1"/>
        <end position="13"/>
    </location>
</feature>
<feature type="non-terminal residue" evidence="2">
    <location>
        <position position="49"/>
    </location>
</feature>
<feature type="region of interest" description="Disordered" evidence="1">
    <location>
        <begin position="1"/>
        <end position="20"/>
    </location>
</feature>
<organism evidence="2">
    <name type="scientific">marine sediment metagenome</name>
    <dbReference type="NCBI Taxonomy" id="412755"/>
    <lineage>
        <taxon>unclassified sequences</taxon>
        <taxon>metagenomes</taxon>
        <taxon>ecological metagenomes</taxon>
    </lineage>
</organism>
<gene>
    <name evidence="2" type="ORF">S12H4_43183</name>
</gene>
<dbReference type="EMBL" id="BARW01026482">
    <property type="protein sequence ID" value="GAJ05940.1"/>
    <property type="molecule type" value="Genomic_DNA"/>
</dbReference>